<dbReference type="AlphaFoldDB" id="A0A1X7UY99"/>
<dbReference type="InParanoid" id="A0A1X7UY99"/>
<reference evidence="1" key="1">
    <citation type="submission" date="2017-05" db="UniProtKB">
        <authorList>
            <consortium name="EnsemblMetazoa"/>
        </authorList>
    </citation>
    <scope>IDENTIFICATION</scope>
</reference>
<sequence>MIPVNCKKILIFITMLVR</sequence>
<dbReference type="EnsemblMetazoa" id="Aqu2.1.32342_001">
    <property type="protein sequence ID" value="Aqu2.1.32342_001"/>
    <property type="gene ID" value="Aqu2.1.32342"/>
</dbReference>
<protein>
    <submittedName>
        <fullName evidence="1">Uncharacterized protein</fullName>
    </submittedName>
</protein>
<name>A0A1X7UY99_AMPQE</name>
<evidence type="ECO:0000313" key="1">
    <source>
        <dbReference type="EnsemblMetazoa" id="Aqu2.1.32342_001"/>
    </source>
</evidence>
<organism evidence="1">
    <name type="scientific">Amphimedon queenslandica</name>
    <name type="common">Sponge</name>
    <dbReference type="NCBI Taxonomy" id="400682"/>
    <lineage>
        <taxon>Eukaryota</taxon>
        <taxon>Metazoa</taxon>
        <taxon>Porifera</taxon>
        <taxon>Demospongiae</taxon>
        <taxon>Heteroscleromorpha</taxon>
        <taxon>Haplosclerida</taxon>
        <taxon>Niphatidae</taxon>
        <taxon>Amphimedon</taxon>
    </lineage>
</organism>
<accession>A0A1X7UY99</accession>
<proteinExistence type="predicted"/>